<dbReference type="Proteomes" id="UP001257627">
    <property type="component" value="Unassembled WGS sequence"/>
</dbReference>
<comment type="caution">
    <text evidence="1">The sequence shown here is derived from an EMBL/GenBank/DDBJ whole genome shotgun (WGS) entry which is preliminary data.</text>
</comment>
<sequence length="107" mass="11353">MSDVDDETIAHASGTSLIPSLYARAGLTLTKGGDNIPLLVSEVGLLEAAVINLESYEGNEVVLVAGYELLDVFANREANTQPLHRIHGILTFDGEAGNRPADQPLLP</sequence>
<evidence type="ECO:0000313" key="1">
    <source>
        <dbReference type="EMBL" id="MDU8998743.1"/>
    </source>
</evidence>
<dbReference type="RefSeq" id="WP_316735401.1">
    <property type="nucleotide sequence ID" value="NZ_JARAKF010000001.1"/>
</dbReference>
<evidence type="ECO:0000313" key="2">
    <source>
        <dbReference type="Proteomes" id="UP001257627"/>
    </source>
</evidence>
<organism evidence="1 2">
    <name type="scientific">Streptomyces mirabilis</name>
    <dbReference type="NCBI Taxonomy" id="68239"/>
    <lineage>
        <taxon>Bacteria</taxon>
        <taxon>Bacillati</taxon>
        <taxon>Actinomycetota</taxon>
        <taxon>Actinomycetes</taxon>
        <taxon>Kitasatosporales</taxon>
        <taxon>Streptomycetaceae</taxon>
        <taxon>Streptomyces</taxon>
    </lineage>
</organism>
<gene>
    <name evidence="1" type="ORF">PU648_41555</name>
</gene>
<name>A0ABU3UXT9_9ACTN</name>
<proteinExistence type="predicted"/>
<accession>A0ABU3UXT9</accession>
<keyword evidence="2" id="KW-1185">Reference proteome</keyword>
<reference evidence="1 2" key="1">
    <citation type="submission" date="2023-02" db="EMBL/GenBank/DDBJ databases">
        <authorList>
            <person name="Maleckis M."/>
        </authorList>
    </citation>
    <scope>NUCLEOTIDE SEQUENCE [LARGE SCALE GENOMIC DNA]</scope>
    <source>
        <strain evidence="1 2">P8-A2</strain>
    </source>
</reference>
<dbReference type="EMBL" id="JARAKF010000001">
    <property type="protein sequence ID" value="MDU8998743.1"/>
    <property type="molecule type" value="Genomic_DNA"/>
</dbReference>
<protein>
    <submittedName>
        <fullName evidence="1">Uncharacterized protein</fullName>
    </submittedName>
</protein>